<reference evidence="1 2" key="1">
    <citation type="submission" date="2011-01" db="EMBL/GenBank/DDBJ databases">
        <title>Complete sequence of Pseudoxanthomonas suwonensis 11-1.</title>
        <authorList>
            <consortium name="US DOE Joint Genome Institute"/>
            <person name="Lucas S."/>
            <person name="Copeland A."/>
            <person name="Lapidus A."/>
            <person name="Cheng J.-F."/>
            <person name="Goodwin L."/>
            <person name="Pitluck S."/>
            <person name="Teshima H."/>
            <person name="Detter J.C."/>
            <person name="Han C."/>
            <person name="Tapia R."/>
            <person name="Land M."/>
            <person name="Hauser L."/>
            <person name="Kyrpides N."/>
            <person name="Ivanova N."/>
            <person name="Ovchinnikova G."/>
            <person name="Siebers A.K."/>
            <person name="Allgaier M."/>
            <person name="Thelen M.P."/>
            <person name="Hugenholtz P."/>
            <person name="Gladden J."/>
            <person name="Woyke T."/>
        </authorList>
    </citation>
    <scope>NUCLEOTIDE SEQUENCE [LARGE SCALE GENOMIC DNA]</scope>
    <source>
        <strain evidence="2">11-1</strain>
    </source>
</reference>
<dbReference type="Gene3D" id="3.40.50.300">
    <property type="entry name" value="P-loop containing nucleotide triphosphate hydrolases"/>
    <property type="match status" value="1"/>
</dbReference>
<keyword evidence="2" id="KW-1185">Reference proteome</keyword>
<dbReference type="STRING" id="743721.Psesu_0287"/>
<dbReference type="PANTHER" id="PTHR39206:SF1">
    <property type="entry name" value="SLL8004 PROTEIN"/>
    <property type="match status" value="1"/>
</dbReference>
<dbReference type="EMBL" id="CP002446">
    <property type="protein sequence ID" value="ADV26149.1"/>
    <property type="molecule type" value="Genomic_DNA"/>
</dbReference>
<name>E6WPX1_PSEUU</name>
<dbReference type="SUPFAM" id="SSF52540">
    <property type="entry name" value="P-loop containing nucleoside triphosphate hydrolases"/>
    <property type="match status" value="1"/>
</dbReference>
<dbReference type="PANTHER" id="PTHR39206">
    <property type="entry name" value="SLL8004 PROTEIN"/>
    <property type="match status" value="1"/>
</dbReference>
<organism evidence="1 2">
    <name type="scientific">Pseudoxanthomonas suwonensis (strain 11-1)</name>
    <dbReference type="NCBI Taxonomy" id="743721"/>
    <lineage>
        <taxon>Bacteria</taxon>
        <taxon>Pseudomonadati</taxon>
        <taxon>Pseudomonadota</taxon>
        <taxon>Gammaproteobacteria</taxon>
        <taxon>Lysobacterales</taxon>
        <taxon>Lysobacteraceae</taxon>
        <taxon>Pseudoxanthomonas</taxon>
    </lineage>
</organism>
<dbReference type="OrthoDB" id="9791543at2"/>
<dbReference type="eggNOG" id="COG4185">
    <property type="taxonomic scope" value="Bacteria"/>
</dbReference>
<dbReference type="Pfam" id="PF13671">
    <property type="entry name" value="AAA_33"/>
    <property type="match status" value="1"/>
</dbReference>
<dbReference type="RefSeq" id="WP_013533979.1">
    <property type="nucleotide sequence ID" value="NC_014924.1"/>
</dbReference>
<gene>
    <name evidence="1" type="ordered locus">Psesu_0287</name>
</gene>
<dbReference type="InterPro" id="IPR027417">
    <property type="entry name" value="P-loop_NTPase"/>
</dbReference>
<evidence type="ECO:0008006" key="3">
    <source>
        <dbReference type="Google" id="ProtNLM"/>
    </source>
</evidence>
<evidence type="ECO:0000313" key="1">
    <source>
        <dbReference type="EMBL" id="ADV26149.1"/>
    </source>
</evidence>
<dbReference type="HOGENOM" id="CLU_094497_2_1_6"/>
<protein>
    <recommendedName>
        <fullName evidence="3">UDP-N-acetylglucosamine kinase</fullName>
    </recommendedName>
</protein>
<dbReference type="Proteomes" id="UP000008632">
    <property type="component" value="Chromosome"/>
</dbReference>
<evidence type="ECO:0000313" key="2">
    <source>
        <dbReference type="Proteomes" id="UP000008632"/>
    </source>
</evidence>
<sequence>MAEILCLAGINGAGKSSLLGNGILGARGATWFNPDTYARELMRATGMSQEEANGEAWAEGKRRLVKAIARGTDYAFETTLGANTIPRLLREACNTHQVKIWFIGLASPELHIERVTARVARGGHDIPEDRIRSRYVSSVQNLVALMPGLEVLHVYDNSRPAGRDGADLQLVLEVEGGKVLFPATKEELAATPPWAQPVVARALDLFPPA</sequence>
<accession>E6WPX1</accession>
<proteinExistence type="predicted"/>
<dbReference type="KEGG" id="psu:Psesu_0287"/>
<dbReference type="AlphaFoldDB" id="E6WPX1"/>